<comment type="subcellular location">
    <subcellularLocation>
        <location evidence="1">Membrane</location>
        <topology evidence="1">Multi-pass membrane protein</topology>
    </subcellularLocation>
</comment>
<evidence type="ECO:0000256" key="6">
    <source>
        <dbReference type="SAM" id="Phobius"/>
    </source>
</evidence>
<name>A0AAN7IL74_QUERU</name>
<evidence type="ECO:0008006" key="9">
    <source>
        <dbReference type="Google" id="ProtNLM"/>
    </source>
</evidence>
<gene>
    <name evidence="7" type="ORF">RGQ29_027819</name>
</gene>
<evidence type="ECO:0000256" key="4">
    <source>
        <dbReference type="ARBA" id="ARBA00022989"/>
    </source>
</evidence>
<evidence type="ECO:0000256" key="5">
    <source>
        <dbReference type="ARBA" id="ARBA00023136"/>
    </source>
</evidence>
<evidence type="ECO:0000256" key="1">
    <source>
        <dbReference type="ARBA" id="ARBA00004141"/>
    </source>
</evidence>
<dbReference type="Pfam" id="PF01940">
    <property type="entry name" value="DUF92"/>
    <property type="match status" value="1"/>
</dbReference>
<keyword evidence="3 6" id="KW-0812">Transmembrane</keyword>
<feature type="transmembrane region" description="Helical" evidence="6">
    <location>
        <begin position="103"/>
        <end position="129"/>
    </location>
</feature>
<dbReference type="GO" id="GO:0009706">
    <property type="term" value="C:chloroplast inner membrane"/>
    <property type="evidence" value="ECO:0007669"/>
    <property type="project" value="TreeGrafter"/>
</dbReference>
<protein>
    <recommendedName>
        <fullName evidence="9">Integral membrane family protein</fullName>
    </recommendedName>
</protein>
<proteinExistence type="inferred from homology"/>
<evidence type="ECO:0000313" key="7">
    <source>
        <dbReference type="EMBL" id="KAK4577461.1"/>
    </source>
</evidence>
<feature type="transmembrane region" description="Helical" evidence="6">
    <location>
        <begin position="176"/>
        <end position="196"/>
    </location>
</feature>
<dbReference type="InterPro" id="IPR002794">
    <property type="entry name" value="DUF92_TMEM19"/>
</dbReference>
<comment type="similarity">
    <text evidence="2">Belongs to the TMEM19 family.</text>
</comment>
<dbReference type="AlphaFoldDB" id="A0AAN7IL74"/>
<keyword evidence="5 6" id="KW-0472">Membrane</keyword>
<accession>A0AAN7IL74</accession>
<dbReference type="PANTHER" id="PTHR13353:SF5">
    <property type="entry name" value="TRANSMEMBRANE PROTEIN 19"/>
    <property type="match status" value="1"/>
</dbReference>
<sequence>MMVLTMNSSFIMQRSSLLVYNYNHTKPISLLPFKFQFHHSLSHSHTKSKSERTLLNLHHQNPNSNSKKMVVQCALSSSVSEAVKKALIRSSSLTWESAILSNMLIFVLGLPILLSGLSLSGIASAFLLGTLTWRAFGPSAFLLVATYFIIGTAVTKVKMAQKEAQGVAEKRKGRRGPGSVIGSSAAGCICAFLSIFQVGGPAFFQLWKLGFVASFCTKLSDTVSSEIGKAYGKTTYLVTTFKIVPRGTEGAVSVEGTIAGLLASILLSFVGCVMGEISAPEAIICIIASQVANVGESIIGAALQEKEGFQWIHKKSVLPPAPITRSIPITLATSNFVVQRHHDDDPAFRLPSAHLLQLTPDHLRRPTSLDPDPCQCCTAKSPTSRVPLLDQTTMQI</sequence>
<feature type="transmembrane region" description="Helical" evidence="6">
    <location>
        <begin position="135"/>
        <end position="155"/>
    </location>
</feature>
<evidence type="ECO:0000256" key="2">
    <source>
        <dbReference type="ARBA" id="ARBA00009012"/>
    </source>
</evidence>
<evidence type="ECO:0000256" key="3">
    <source>
        <dbReference type="ARBA" id="ARBA00022692"/>
    </source>
</evidence>
<keyword evidence="8" id="KW-1185">Reference proteome</keyword>
<reference evidence="7 8" key="1">
    <citation type="journal article" date="2023" name="G3 (Bethesda)">
        <title>A haplotype-resolved chromosome-scale genome for Quercus rubra L. provides insights into the genetics of adaptive traits for red oak species.</title>
        <authorList>
            <person name="Kapoor B."/>
            <person name="Jenkins J."/>
            <person name="Schmutz J."/>
            <person name="Zhebentyayeva T."/>
            <person name="Kuelheim C."/>
            <person name="Coggeshall M."/>
            <person name="Heim C."/>
            <person name="Lasky J.R."/>
            <person name="Leites L."/>
            <person name="Islam-Faridi N."/>
            <person name="Romero-Severson J."/>
            <person name="DeLeo V.L."/>
            <person name="Lucas S.M."/>
            <person name="Lazic D."/>
            <person name="Gailing O."/>
            <person name="Carlson J."/>
            <person name="Staton M."/>
        </authorList>
    </citation>
    <scope>NUCLEOTIDE SEQUENCE [LARGE SCALE GENOMIC DNA]</scope>
    <source>
        <strain evidence="7">Pseudo-F2</strain>
    </source>
</reference>
<dbReference type="PANTHER" id="PTHR13353">
    <property type="entry name" value="TRANSMEMBRANE PROTEIN 19"/>
    <property type="match status" value="1"/>
</dbReference>
<dbReference type="Proteomes" id="UP001324115">
    <property type="component" value="Unassembled WGS sequence"/>
</dbReference>
<keyword evidence="4 6" id="KW-1133">Transmembrane helix</keyword>
<dbReference type="EMBL" id="JAXUIC010000008">
    <property type="protein sequence ID" value="KAK4577461.1"/>
    <property type="molecule type" value="Genomic_DNA"/>
</dbReference>
<comment type="caution">
    <text evidence="7">The sequence shown here is derived from an EMBL/GenBank/DDBJ whole genome shotgun (WGS) entry which is preliminary data.</text>
</comment>
<evidence type="ECO:0000313" key="8">
    <source>
        <dbReference type="Proteomes" id="UP001324115"/>
    </source>
</evidence>
<organism evidence="7 8">
    <name type="scientific">Quercus rubra</name>
    <name type="common">Northern red oak</name>
    <name type="synonym">Quercus borealis</name>
    <dbReference type="NCBI Taxonomy" id="3512"/>
    <lineage>
        <taxon>Eukaryota</taxon>
        <taxon>Viridiplantae</taxon>
        <taxon>Streptophyta</taxon>
        <taxon>Embryophyta</taxon>
        <taxon>Tracheophyta</taxon>
        <taxon>Spermatophyta</taxon>
        <taxon>Magnoliopsida</taxon>
        <taxon>eudicotyledons</taxon>
        <taxon>Gunneridae</taxon>
        <taxon>Pentapetalae</taxon>
        <taxon>rosids</taxon>
        <taxon>fabids</taxon>
        <taxon>Fagales</taxon>
        <taxon>Fagaceae</taxon>
        <taxon>Quercus</taxon>
    </lineage>
</organism>